<dbReference type="AlphaFoldDB" id="A0A2P8FSX5"/>
<dbReference type="PROSITE" id="PS50975">
    <property type="entry name" value="ATP_GRASP"/>
    <property type="match status" value="1"/>
</dbReference>
<keyword evidence="3 6" id="KW-0547">Nucleotide-binding</keyword>
<evidence type="ECO:0000256" key="5">
    <source>
        <dbReference type="ARBA" id="ARBA00023267"/>
    </source>
</evidence>
<evidence type="ECO:0000313" key="9">
    <source>
        <dbReference type="EMBL" id="PSL24816.1"/>
    </source>
</evidence>
<dbReference type="GO" id="GO:0004075">
    <property type="term" value="F:biotin carboxylase activity"/>
    <property type="evidence" value="ECO:0007669"/>
    <property type="project" value="UniProtKB-EC"/>
</dbReference>
<keyword evidence="10" id="KW-1185">Reference proteome</keyword>
<dbReference type="InterPro" id="IPR005481">
    <property type="entry name" value="BC-like_N"/>
</dbReference>
<evidence type="ECO:0000256" key="1">
    <source>
        <dbReference type="ARBA" id="ARBA00013263"/>
    </source>
</evidence>
<dbReference type="PANTHER" id="PTHR18866">
    <property type="entry name" value="CARBOXYLASE:PYRUVATE/ACETYL-COA/PROPIONYL-COA CARBOXYLASE"/>
    <property type="match status" value="1"/>
</dbReference>
<dbReference type="EMBL" id="PYAT01000023">
    <property type="protein sequence ID" value="PSL24816.1"/>
    <property type="molecule type" value="Genomic_DNA"/>
</dbReference>
<dbReference type="Pfam" id="PF02785">
    <property type="entry name" value="Biotin_carb_C"/>
    <property type="match status" value="1"/>
</dbReference>
<dbReference type="InterPro" id="IPR005482">
    <property type="entry name" value="Biotin_COase_C"/>
</dbReference>
<proteinExistence type="predicted"/>
<feature type="domain" description="Biotin carboxylation" evidence="8">
    <location>
        <begin position="1"/>
        <end position="441"/>
    </location>
</feature>
<dbReference type="InterPro" id="IPR011761">
    <property type="entry name" value="ATP-grasp"/>
</dbReference>
<evidence type="ECO:0000313" key="10">
    <source>
        <dbReference type="Proteomes" id="UP000242682"/>
    </source>
</evidence>
<name>A0A2P8FSX5_9BACL</name>
<dbReference type="SUPFAM" id="SSF56059">
    <property type="entry name" value="Glutathione synthetase ATP-binding domain-like"/>
    <property type="match status" value="1"/>
</dbReference>
<evidence type="ECO:0000256" key="6">
    <source>
        <dbReference type="PROSITE-ProRule" id="PRU00409"/>
    </source>
</evidence>
<dbReference type="FunFam" id="3.30.1490.20:FF:000003">
    <property type="entry name" value="acetyl-CoA carboxylase isoform X1"/>
    <property type="match status" value="1"/>
</dbReference>
<evidence type="ECO:0000256" key="4">
    <source>
        <dbReference type="ARBA" id="ARBA00022840"/>
    </source>
</evidence>
<dbReference type="Proteomes" id="UP000242682">
    <property type="component" value="Unassembled WGS sequence"/>
</dbReference>
<dbReference type="GO" id="GO:0005524">
    <property type="term" value="F:ATP binding"/>
    <property type="evidence" value="ECO:0007669"/>
    <property type="project" value="UniProtKB-UniRule"/>
</dbReference>
<dbReference type="InterPro" id="IPR011054">
    <property type="entry name" value="Rudment_hybrid_motif"/>
</dbReference>
<evidence type="ECO:0000259" key="7">
    <source>
        <dbReference type="PROSITE" id="PS50975"/>
    </source>
</evidence>
<dbReference type="SUPFAM" id="SSF51246">
    <property type="entry name" value="Rudiment single hybrid motif"/>
    <property type="match status" value="1"/>
</dbReference>
<dbReference type="Pfam" id="PF02786">
    <property type="entry name" value="CPSase_L_D2"/>
    <property type="match status" value="1"/>
</dbReference>
<dbReference type="InterPro" id="IPR011764">
    <property type="entry name" value="Biotin_carboxylation_dom"/>
</dbReference>
<dbReference type="OrthoDB" id="9807469at2"/>
<evidence type="ECO:0000259" key="8">
    <source>
        <dbReference type="PROSITE" id="PS50979"/>
    </source>
</evidence>
<dbReference type="PROSITE" id="PS00867">
    <property type="entry name" value="CPSASE_2"/>
    <property type="match status" value="1"/>
</dbReference>
<sequence>MKKILIANRGEIARRIIRTCNRLGIDTVAIHSEADGDLPYVSEATEAVLIGPNPVVQSYLQMDKIIEEAKKRNVEAIHPGYGLLSENAQFARKVTEAGIVFIGPESSIIEKMGDKIESRKTMIEAGVPVVPGTEEGTRTLEEALEAAAGLGYPVMLKASSGGGGIGMVRCEDEQALSQQFAGVKNRAKAYFGDDVVFLEKFISDARHIEVQIFGDHHGNIVHLFERNCSVQRRNQKVIEESPSPHLPQDARERLCAAAVKAAEAVRYTNAGTVEFIVDKNNDFYFLEMNTRLQVEHPVTEEVTGWDLVEWQLKVAAGEALPQQETIGSKGHAIEYRIYAEDPKTFLPSPGKLGKVVWGKGARIETGYEEGNSVTPFYDPMISKIIIQGADRVEALAKSQKFFATAEITGLKTNIALFKNFIESQEFISGEYATAVLPQWMEKTKEEKKI</sequence>
<keyword evidence="4 6" id="KW-0067">ATP-binding</keyword>
<dbReference type="FunFam" id="3.40.50.20:FF:000010">
    <property type="entry name" value="Propionyl-CoA carboxylase subunit alpha"/>
    <property type="match status" value="1"/>
</dbReference>
<keyword evidence="2" id="KW-0436">Ligase</keyword>
<evidence type="ECO:0000256" key="3">
    <source>
        <dbReference type="ARBA" id="ARBA00022741"/>
    </source>
</evidence>
<reference evidence="9 10" key="1">
    <citation type="submission" date="2018-03" db="EMBL/GenBank/DDBJ databases">
        <title>Genomic Encyclopedia of Type Strains, Phase III (KMG-III): the genomes of soil and plant-associated and newly described type strains.</title>
        <authorList>
            <person name="Whitman W."/>
        </authorList>
    </citation>
    <scope>NUCLEOTIDE SEQUENCE [LARGE SCALE GENOMIC DNA]</scope>
    <source>
        <strain evidence="9 10">CGMCC 1.12259</strain>
    </source>
</reference>
<dbReference type="SMART" id="SM00878">
    <property type="entry name" value="Biotin_carb_C"/>
    <property type="match status" value="1"/>
</dbReference>
<dbReference type="Pfam" id="PF00289">
    <property type="entry name" value="Biotin_carb_N"/>
    <property type="match status" value="1"/>
</dbReference>
<dbReference type="RefSeq" id="WP_106534873.1">
    <property type="nucleotide sequence ID" value="NZ_PYAT01000023.1"/>
</dbReference>
<dbReference type="PANTHER" id="PTHR18866:SF33">
    <property type="entry name" value="METHYLCROTONOYL-COA CARBOXYLASE SUBUNIT ALPHA, MITOCHONDRIAL-RELATED"/>
    <property type="match status" value="1"/>
</dbReference>
<dbReference type="EC" id="6.3.4.14" evidence="1"/>
<dbReference type="InterPro" id="IPR005479">
    <property type="entry name" value="CPAse_ATP-bd"/>
</dbReference>
<accession>A0A2P8FSX5</accession>
<dbReference type="InterPro" id="IPR016185">
    <property type="entry name" value="PreATP-grasp_dom_sf"/>
</dbReference>
<dbReference type="Gene3D" id="3.30.470.20">
    <property type="entry name" value="ATP-grasp fold, B domain"/>
    <property type="match status" value="1"/>
</dbReference>
<feature type="domain" description="ATP-grasp" evidence="7">
    <location>
        <begin position="119"/>
        <end position="316"/>
    </location>
</feature>
<dbReference type="SUPFAM" id="SSF52440">
    <property type="entry name" value="PreATP-grasp domain"/>
    <property type="match status" value="1"/>
</dbReference>
<keyword evidence="5" id="KW-0092">Biotin</keyword>
<dbReference type="PROSITE" id="PS00866">
    <property type="entry name" value="CPSASE_1"/>
    <property type="match status" value="1"/>
</dbReference>
<evidence type="ECO:0000256" key="2">
    <source>
        <dbReference type="ARBA" id="ARBA00022598"/>
    </source>
</evidence>
<gene>
    <name evidence="9" type="ORF">B0H99_1231</name>
</gene>
<dbReference type="GO" id="GO:0046872">
    <property type="term" value="F:metal ion binding"/>
    <property type="evidence" value="ECO:0007669"/>
    <property type="project" value="InterPro"/>
</dbReference>
<dbReference type="PROSITE" id="PS50979">
    <property type="entry name" value="BC"/>
    <property type="match status" value="1"/>
</dbReference>
<organism evidence="9 10">
    <name type="scientific">Planomicrobium soli</name>
    <dbReference type="NCBI Taxonomy" id="1176648"/>
    <lineage>
        <taxon>Bacteria</taxon>
        <taxon>Bacillati</taxon>
        <taxon>Bacillota</taxon>
        <taxon>Bacilli</taxon>
        <taxon>Bacillales</taxon>
        <taxon>Caryophanaceae</taxon>
        <taxon>Planomicrobium</taxon>
    </lineage>
</organism>
<comment type="caution">
    <text evidence="9">The sequence shown here is derived from an EMBL/GenBank/DDBJ whole genome shotgun (WGS) entry which is preliminary data.</text>
</comment>
<dbReference type="InterPro" id="IPR050856">
    <property type="entry name" value="Biotin_carboxylase_complex"/>
</dbReference>
<protein>
    <recommendedName>
        <fullName evidence="1">biotin carboxylase</fullName>
        <ecNumber evidence="1">6.3.4.14</ecNumber>
    </recommendedName>
</protein>